<evidence type="ECO:0008006" key="4">
    <source>
        <dbReference type="Google" id="ProtNLM"/>
    </source>
</evidence>
<evidence type="ECO:0000313" key="3">
    <source>
        <dbReference type="Proteomes" id="UP000267187"/>
    </source>
</evidence>
<proteinExistence type="inferred from homology"/>
<gene>
    <name evidence="2" type="ORF">DFR27_2040</name>
</gene>
<accession>A0A3M0A5C7</accession>
<sequence length="84" mass="9105">MIEIPHGELSDTALEAVLEEFITREGTDYGAVEQSLASKISQLKHELLAGRALIVFDPVLSSTHITTAEAWQANELTSEGGHDD</sequence>
<evidence type="ECO:0000313" key="2">
    <source>
        <dbReference type="EMBL" id="RMA78709.1"/>
    </source>
</evidence>
<dbReference type="Gene3D" id="1.10.10.610">
    <property type="entry name" value="YehU-like"/>
    <property type="match status" value="1"/>
</dbReference>
<dbReference type="SUPFAM" id="SSF118001">
    <property type="entry name" value="YehU-like"/>
    <property type="match status" value="1"/>
</dbReference>
<dbReference type="OrthoDB" id="6120729at2"/>
<dbReference type="InterPro" id="IPR036685">
    <property type="entry name" value="YehU-like_sf"/>
</dbReference>
<dbReference type="RefSeq" id="WP_121877360.1">
    <property type="nucleotide sequence ID" value="NZ_REFJ01000005.1"/>
</dbReference>
<reference evidence="2 3" key="1">
    <citation type="submission" date="2018-10" db="EMBL/GenBank/DDBJ databases">
        <title>Genomic Encyclopedia of Type Strains, Phase IV (KMG-IV): sequencing the most valuable type-strain genomes for metagenomic binning, comparative biology and taxonomic classification.</title>
        <authorList>
            <person name="Goeker M."/>
        </authorList>
    </citation>
    <scope>NUCLEOTIDE SEQUENCE [LARGE SCALE GENOMIC DNA]</scope>
    <source>
        <strain evidence="2 3">DSM 25080</strain>
    </source>
</reference>
<evidence type="ECO:0000256" key="1">
    <source>
        <dbReference type="ARBA" id="ARBA00006450"/>
    </source>
</evidence>
<keyword evidence="3" id="KW-1185">Reference proteome</keyword>
<dbReference type="InterPro" id="IPR010648">
    <property type="entry name" value="UPF0270"/>
</dbReference>
<comment type="caution">
    <text evidence="2">The sequence shown here is derived from an EMBL/GenBank/DDBJ whole genome shotgun (WGS) entry which is preliminary data.</text>
</comment>
<organism evidence="2 3">
    <name type="scientific">Umboniibacter marinipuniceus</name>
    <dbReference type="NCBI Taxonomy" id="569599"/>
    <lineage>
        <taxon>Bacteria</taxon>
        <taxon>Pseudomonadati</taxon>
        <taxon>Pseudomonadota</taxon>
        <taxon>Gammaproteobacteria</taxon>
        <taxon>Cellvibrionales</taxon>
        <taxon>Cellvibrionaceae</taxon>
        <taxon>Umboniibacter</taxon>
    </lineage>
</organism>
<name>A0A3M0A5C7_9GAMM</name>
<dbReference type="EMBL" id="REFJ01000005">
    <property type="protein sequence ID" value="RMA78709.1"/>
    <property type="molecule type" value="Genomic_DNA"/>
</dbReference>
<protein>
    <recommendedName>
        <fullName evidence="4">YheU family protein</fullName>
    </recommendedName>
</protein>
<dbReference type="Pfam" id="PF06794">
    <property type="entry name" value="UPF0270"/>
    <property type="match status" value="1"/>
</dbReference>
<dbReference type="AlphaFoldDB" id="A0A3M0A5C7"/>
<comment type="similarity">
    <text evidence="1">Belongs to the UPF0270 family.</text>
</comment>
<dbReference type="Proteomes" id="UP000267187">
    <property type="component" value="Unassembled WGS sequence"/>
</dbReference>